<organism evidence="3 4">
    <name type="scientific">Alteromonas australica</name>
    <dbReference type="NCBI Taxonomy" id="589873"/>
    <lineage>
        <taxon>Bacteria</taxon>
        <taxon>Pseudomonadati</taxon>
        <taxon>Pseudomonadota</taxon>
        <taxon>Gammaproteobacteria</taxon>
        <taxon>Alteromonadales</taxon>
        <taxon>Alteromonadaceae</taxon>
        <taxon>Alteromonas/Salinimonas group</taxon>
        <taxon>Alteromonas</taxon>
    </lineage>
</organism>
<protein>
    <submittedName>
        <fullName evidence="3">Uncharacterized protein</fullName>
    </submittedName>
</protein>
<dbReference type="InterPro" id="IPR015421">
    <property type="entry name" value="PyrdxlP-dep_Trfase_major"/>
</dbReference>
<dbReference type="Pfam" id="PF01041">
    <property type="entry name" value="DegT_DnrJ_EryC1"/>
    <property type="match status" value="1"/>
</dbReference>
<sequence>MVNPLMNFEPKLERSNPGYDWILKEIATLKPFYFLKLNHGFWERLVQIQKLGYELADIDALNSEQIAEIEKVTGVSGSYFVEDGFLNELLYLFKAYRPQENSFVFVSSLQPWPLSDRVEGTPMQSSSQCLKLISDYVFPDLIRFSHSNGFTGYEFKKALIDNDLSRFFQGINDRKVIVLCNQRNRKIFDHLSIQNLTFIIAHERQARLKRLEIFDDLIEEIANSEGNLPIVISMVGGALATWLGFKLNEHQANCQYIDVGAAFYAFVEGDAGKRGWMKAYAAQLSSAISSMNLPHEITRLYAPDGGSLTTQLIELANSTGVNEPRNLSLNSEDAKFNGEQVGFTENKAYDFNRLKDYIDFSGKANYRAKCRPVVRLLEKAVHLMLSLSPSRCVIALNSEISARYIAAAVNQVVAGKPHIKWLSSEFSNLSMGCGIPGYPVIAPCDSEGRLDLQALGNIPTDTFDGVIYTNVFAQHSNWTDVFSWCKANGKAMFVDNSTGLFDRPAVNLQEDAPIEVISCDHTQPWGGSEGGFLICNEEEAYIARTLINDGVGVGENNFTMAHVGANYQLSDLAASSILCRLETLENWTFFYQSQERRVKSLIIDSGLSLAPLTGQTQPRSSRAFTPFISPAPVSIIDSDMNALCRKSYKPFKAQQSHYFGNNRAQKLYDNLICISNNPFNRHISNEEYVELLRSSLVFSR</sequence>
<accession>A0A075P4B4</accession>
<keyword evidence="4" id="KW-1185">Reference proteome</keyword>
<dbReference type="KEGG" id="aal:EP13_05150"/>
<comment type="similarity">
    <text evidence="2">Belongs to the DegT/DnrJ/EryC1 family.</text>
</comment>
<gene>
    <name evidence="3" type="ORF">EP13_05150</name>
</gene>
<dbReference type="InterPro" id="IPR000653">
    <property type="entry name" value="DegT/StrS_aminotransferase"/>
</dbReference>
<name>A0A075P4B4_9ALTE</name>
<dbReference type="eggNOG" id="ENOG50332J9">
    <property type="taxonomic scope" value="Bacteria"/>
</dbReference>
<evidence type="ECO:0000313" key="4">
    <source>
        <dbReference type="Proteomes" id="UP000056090"/>
    </source>
</evidence>
<dbReference type="SUPFAM" id="SSF53383">
    <property type="entry name" value="PLP-dependent transferases"/>
    <property type="match status" value="1"/>
</dbReference>
<keyword evidence="1 2" id="KW-0663">Pyridoxal phosphate</keyword>
<evidence type="ECO:0000313" key="3">
    <source>
        <dbReference type="EMBL" id="AIF98137.1"/>
    </source>
</evidence>
<dbReference type="InterPro" id="IPR015424">
    <property type="entry name" value="PyrdxlP-dep_Trfase"/>
</dbReference>
<reference evidence="3 4" key="1">
    <citation type="submission" date="2014-06" db="EMBL/GenBank/DDBJ databases">
        <title>Genomes of Alteromonas australica, a world apart.</title>
        <authorList>
            <person name="Gonzaga A."/>
            <person name="Lopez-Perez M."/>
            <person name="Rodriguez-Valera F."/>
        </authorList>
    </citation>
    <scope>NUCLEOTIDE SEQUENCE [LARGE SCALE GENOMIC DNA]</scope>
    <source>
        <strain evidence="3 4">H 17</strain>
    </source>
</reference>
<dbReference type="GeneID" id="78254317"/>
<dbReference type="EMBL" id="CP008849">
    <property type="protein sequence ID" value="AIF98137.1"/>
    <property type="molecule type" value="Genomic_DNA"/>
</dbReference>
<evidence type="ECO:0000256" key="2">
    <source>
        <dbReference type="RuleBase" id="RU004508"/>
    </source>
</evidence>
<proteinExistence type="inferred from homology"/>
<dbReference type="Gene3D" id="3.40.640.10">
    <property type="entry name" value="Type I PLP-dependent aspartate aminotransferase-like (Major domain)"/>
    <property type="match status" value="1"/>
</dbReference>
<dbReference type="RefSeq" id="WP_044056332.1">
    <property type="nucleotide sequence ID" value="NZ_CBCSKJ010000001.1"/>
</dbReference>
<evidence type="ECO:0000256" key="1">
    <source>
        <dbReference type="ARBA" id="ARBA00022898"/>
    </source>
</evidence>
<dbReference type="Proteomes" id="UP000056090">
    <property type="component" value="Chromosome"/>
</dbReference>
<dbReference type="AlphaFoldDB" id="A0A075P4B4"/>